<evidence type="ECO:0000313" key="1">
    <source>
        <dbReference type="EMBL" id="KAE9534392.1"/>
    </source>
</evidence>
<sequence>MHFCRTRDLGKVANLRRPVAVSCITTVAAILKKICVAENIFSEDPPTFQYLLENKNYQYSIISGLKQEQPNQKLYNSHNFKSLVIHPTTHPGTHPPTKFCVLLKHFSTLAATAVSTVSDMPVGWIKVKFAISSGPLKCAALGFSLYNLSDCTNSIPQIVTNKHFMDNITFIHLVNDISIVTHHLKKDVIEIKFVYSNTQDLHNYIHGSIQTQSSLIKNY</sequence>
<name>A0A6G0TK77_APHGL</name>
<gene>
    <name evidence="1" type="ORF">AGLY_008482</name>
</gene>
<keyword evidence="2" id="KW-1185">Reference proteome</keyword>
<dbReference type="AlphaFoldDB" id="A0A6G0TK77"/>
<dbReference type="Proteomes" id="UP000475862">
    <property type="component" value="Unassembled WGS sequence"/>
</dbReference>
<proteinExistence type="predicted"/>
<organism evidence="1 2">
    <name type="scientific">Aphis glycines</name>
    <name type="common">Soybean aphid</name>
    <dbReference type="NCBI Taxonomy" id="307491"/>
    <lineage>
        <taxon>Eukaryota</taxon>
        <taxon>Metazoa</taxon>
        <taxon>Ecdysozoa</taxon>
        <taxon>Arthropoda</taxon>
        <taxon>Hexapoda</taxon>
        <taxon>Insecta</taxon>
        <taxon>Pterygota</taxon>
        <taxon>Neoptera</taxon>
        <taxon>Paraneoptera</taxon>
        <taxon>Hemiptera</taxon>
        <taxon>Sternorrhyncha</taxon>
        <taxon>Aphidomorpha</taxon>
        <taxon>Aphidoidea</taxon>
        <taxon>Aphididae</taxon>
        <taxon>Aphidini</taxon>
        <taxon>Aphis</taxon>
        <taxon>Aphis</taxon>
    </lineage>
</organism>
<protein>
    <submittedName>
        <fullName evidence="1">Uncharacterized protein</fullName>
    </submittedName>
</protein>
<accession>A0A6G0TK77</accession>
<dbReference type="EMBL" id="VYZN01000028">
    <property type="protein sequence ID" value="KAE9534392.1"/>
    <property type="molecule type" value="Genomic_DNA"/>
</dbReference>
<comment type="caution">
    <text evidence="1">The sequence shown here is derived from an EMBL/GenBank/DDBJ whole genome shotgun (WGS) entry which is preliminary data.</text>
</comment>
<evidence type="ECO:0000313" key="2">
    <source>
        <dbReference type="Proteomes" id="UP000475862"/>
    </source>
</evidence>
<reference evidence="1 2" key="1">
    <citation type="submission" date="2019-08" db="EMBL/GenBank/DDBJ databases">
        <title>The genome of the soybean aphid Biotype 1, its phylome, world population structure and adaptation to the North American continent.</title>
        <authorList>
            <person name="Giordano R."/>
            <person name="Donthu R.K."/>
            <person name="Hernandez A.G."/>
            <person name="Wright C.L."/>
            <person name="Zimin A.V."/>
        </authorList>
    </citation>
    <scope>NUCLEOTIDE SEQUENCE [LARGE SCALE GENOMIC DNA]</scope>
    <source>
        <tissue evidence="1">Whole aphids</tissue>
    </source>
</reference>